<dbReference type="RefSeq" id="WP_111592785.1">
    <property type="nucleotide sequence ID" value="NZ_QLMA01000004.1"/>
</dbReference>
<dbReference type="PROSITE" id="PS01124">
    <property type="entry name" value="HTH_ARAC_FAMILY_2"/>
    <property type="match status" value="1"/>
</dbReference>
<gene>
    <name evidence="5" type="ORF">CLV59_104481</name>
</gene>
<proteinExistence type="predicted"/>
<reference evidence="5 6" key="1">
    <citation type="submission" date="2018-06" db="EMBL/GenBank/DDBJ databases">
        <title>Genomic Encyclopedia of Archaeal and Bacterial Type Strains, Phase II (KMG-II): from individual species to whole genera.</title>
        <authorList>
            <person name="Goeker M."/>
        </authorList>
    </citation>
    <scope>NUCLEOTIDE SEQUENCE [LARGE SCALE GENOMIC DNA]</scope>
    <source>
        <strain evidence="5 6">DSM 29821</strain>
    </source>
</reference>
<keyword evidence="2 5" id="KW-0238">DNA-binding</keyword>
<evidence type="ECO:0000313" key="5">
    <source>
        <dbReference type="EMBL" id="RAJ82256.1"/>
    </source>
</evidence>
<dbReference type="GO" id="GO:0043565">
    <property type="term" value="F:sequence-specific DNA binding"/>
    <property type="evidence" value="ECO:0007669"/>
    <property type="project" value="InterPro"/>
</dbReference>
<dbReference type="Proteomes" id="UP000249819">
    <property type="component" value="Unassembled WGS sequence"/>
</dbReference>
<dbReference type="PANTHER" id="PTHR43280">
    <property type="entry name" value="ARAC-FAMILY TRANSCRIPTIONAL REGULATOR"/>
    <property type="match status" value="1"/>
</dbReference>
<dbReference type="GO" id="GO:0003700">
    <property type="term" value="F:DNA-binding transcription factor activity"/>
    <property type="evidence" value="ECO:0007669"/>
    <property type="project" value="InterPro"/>
</dbReference>
<evidence type="ECO:0000256" key="3">
    <source>
        <dbReference type="ARBA" id="ARBA00023163"/>
    </source>
</evidence>
<organism evidence="5 6">
    <name type="scientific">Chitinophaga dinghuensis</name>
    <dbReference type="NCBI Taxonomy" id="1539050"/>
    <lineage>
        <taxon>Bacteria</taxon>
        <taxon>Pseudomonadati</taxon>
        <taxon>Bacteroidota</taxon>
        <taxon>Chitinophagia</taxon>
        <taxon>Chitinophagales</taxon>
        <taxon>Chitinophagaceae</taxon>
        <taxon>Chitinophaga</taxon>
    </lineage>
</organism>
<comment type="caution">
    <text evidence="5">The sequence shown here is derived from an EMBL/GenBank/DDBJ whole genome shotgun (WGS) entry which is preliminary data.</text>
</comment>
<evidence type="ECO:0000256" key="2">
    <source>
        <dbReference type="ARBA" id="ARBA00023125"/>
    </source>
</evidence>
<dbReference type="Pfam" id="PF12833">
    <property type="entry name" value="HTH_18"/>
    <property type="match status" value="1"/>
</dbReference>
<name>A0A327W1U9_9BACT</name>
<dbReference type="Gene3D" id="1.10.10.60">
    <property type="entry name" value="Homeodomain-like"/>
    <property type="match status" value="1"/>
</dbReference>
<keyword evidence="1" id="KW-0805">Transcription regulation</keyword>
<evidence type="ECO:0000256" key="1">
    <source>
        <dbReference type="ARBA" id="ARBA00023015"/>
    </source>
</evidence>
<feature type="domain" description="HTH araC/xylS-type" evidence="4">
    <location>
        <begin position="179"/>
        <end position="288"/>
    </location>
</feature>
<keyword evidence="3" id="KW-0804">Transcription</keyword>
<dbReference type="EMBL" id="QLMA01000004">
    <property type="protein sequence ID" value="RAJ82256.1"/>
    <property type="molecule type" value="Genomic_DNA"/>
</dbReference>
<dbReference type="SUPFAM" id="SSF46689">
    <property type="entry name" value="Homeodomain-like"/>
    <property type="match status" value="1"/>
</dbReference>
<dbReference type="OrthoDB" id="629929at2"/>
<accession>A0A327W1U9</accession>
<dbReference type="PANTHER" id="PTHR43280:SF32">
    <property type="entry name" value="TRANSCRIPTIONAL REGULATORY PROTEIN"/>
    <property type="match status" value="1"/>
</dbReference>
<dbReference type="SMART" id="SM00342">
    <property type="entry name" value="HTH_ARAC"/>
    <property type="match status" value="1"/>
</dbReference>
<evidence type="ECO:0000259" key="4">
    <source>
        <dbReference type="PROSITE" id="PS01124"/>
    </source>
</evidence>
<protein>
    <submittedName>
        <fullName evidence="5">AraC-like DNA-binding protein</fullName>
    </submittedName>
</protein>
<dbReference type="InterPro" id="IPR009057">
    <property type="entry name" value="Homeodomain-like_sf"/>
</dbReference>
<keyword evidence="6" id="KW-1185">Reference proteome</keyword>
<dbReference type="AlphaFoldDB" id="A0A327W1U9"/>
<dbReference type="InterPro" id="IPR018060">
    <property type="entry name" value="HTH_AraC"/>
</dbReference>
<evidence type="ECO:0000313" key="6">
    <source>
        <dbReference type="Proteomes" id="UP000249819"/>
    </source>
</evidence>
<sequence length="288" mass="33063">MCIILKSAAELDVNLKLKGFKIYEVADTVVGLPEYSRKDFYKICLHYGDSTVHYADKTIALHGYSLFFGTPHIPYSWHLASSQHNSFTCIFTEGFLNNNERLKSLQESALFKIGGTPVFSLNETSYLFVQSILRKMQEEQESNYQFKDELIRNYINLIIHEAHKLQPSESYTSSPNASSRIAGLFLELLERQFPIDNPRQSLEVRNPQDFATRLNIHVNHLNRAVRQTTGKTTKDHITDRIAAEAKALLQHTDWNVADIAYALGFEYPTYFNNFFKRVTGATPNSLRK</sequence>